<dbReference type="InterPro" id="IPR015867">
    <property type="entry name" value="N-reg_PII/ATP_PRibTrfase_C"/>
</dbReference>
<dbReference type="InterPro" id="IPR002187">
    <property type="entry name" value="N-reg_PII"/>
</dbReference>
<reference evidence="1 2" key="1">
    <citation type="submission" date="2018-06" db="EMBL/GenBank/DDBJ databases">
        <authorList>
            <consortium name="Pathogen Informatics"/>
            <person name="Doyle S."/>
        </authorList>
    </citation>
    <scope>NUCLEOTIDE SEQUENCE [LARGE SCALE GENOMIC DNA]</scope>
    <source>
        <strain evidence="1 2">NCTC10736</strain>
    </source>
</reference>
<dbReference type="SUPFAM" id="SSF54913">
    <property type="entry name" value="GlnB-like"/>
    <property type="match status" value="1"/>
</dbReference>
<sequence length="104" mass="11256">MKKITALIHHVRSADVIQALQDSGYGNISIFDVKGTLKALRESELAYSSEAGVTISEVQLSLICEDEQVDEVISIIRKIGKIGTEISGWVYVSPIDTILPIGGI</sequence>
<organism evidence="1 2">
    <name type="scientific">Shewanella morhuae</name>
    <dbReference type="NCBI Taxonomy" id="365591"/>
    <lineage>
        <taxon>Bacteria</taxon>
        <taxon>Pseudomonadati</taxon>
        <taxon>Pseudomonadota</taxon>
        <taxon>Gammaproteobacteria</taxon>
        <taxon>Alteromonadales</taxon>
        <taxon>Shewanellaceae</taxon>
        <taxon>Shewanella</taxon>
    </lineage>
</organism>
<dbReference type="GO" id="GO:0006808">
    <property type="term" value="P:regulation of nitrogen utilization"/>
    <property type="evidence" value="ECO:0007669"/>
    <property type="project" value="InterPro"/>
</dbReference>
<dbReference type="PRINTS" id="PR00340">
    <property type="entry name" value="PIIGLNB"/>
</dbReference>
<proteinExistence type="predicted"/>
<name>A0A380BYU0_9GAMM</name>
<accession>A0A380BYU0</accession>
<dbReference type="Pfam" id="PF00543">
    <property type="entry name" value="P-II"/>
    <property type="match status" value="1"/>
</dbReference>
<dbReference type="EMBL" id="UGYV01000004">
    <property type="protein sequence ID" value="SUJ09545.1"/>
    <property type="molecule type" value="Genomic_DNA"/>
</dbReference>
<dbReference type="Proteomes" id="UP000255061">
    <property type="component" value="Unassembled WGS sequence"/>
</dbReference>
<dbReference type="GeneID" id="41838826"/>
<dbReference type="RefSeq" id="WP_041413220.1">
    <property type="nucleotide sequence ID" value="NZ_UGYV01000004.1"/>
</dbReference>
<evidence type="ECO:0000313" key="1">
    <source>
        <dbReference type="EMBL" id="SUJ09545.1"/>
    </source>
</evidence>
<gene>
    <name evidence="1" type="primary">glnB_2</name>
    <name evidence="1" type="ORF">NCTC10736_04047</name>
</gene>
<dbReference type="SMART" id="SM00938">
    <property type="entry name" value="P-II"/>
    <property type="match status" value="1"/>
</dbReference>
<dbReference type="PROSITE" id="PS51343">
    <property type="entry name" value="PII_GLNB_DOM"/>
    <property type="match status" value="1"/>
</dbReference>
<dbReference type="Gene3D" id="3.30.70.120">
    <property type="match status" value="1"/>
</dbReference>
<evidence type="ECO:0000313" key="2">
    <source>
        <dbReference type="Proteomes" id="UP000255061"/>
    </source>
</evidence>
<protein>
    <submittedName>
        <fullName evidence="1">Nitrogen regulatory protein P-II</fullName>
    </submittedName>
</protein>
<dbReference type="GO" id="GO:0030234">
    <property type="term" value="F:enzyme regulator activity"/>
    <property type="evidence" value="ECO:0007669"/>
    <property type="project" value="InterPro"/>
</dbReference>
<dbReference type="InterPro" id="IPR011322">
    <property type="entry name" value="N-reg_PII-like_a/b"/>
</dbReference>
<dbReference type="AlphaFoldDB" id="A0A380BYU0"/>